<accession>A0A383DS07</accession>
<dbReference type="EMBL" id="UINC01219698">
    <property type="protein sequence ID" value="SVE47287.1"/>
    <property type="molecule type" value="Genomic_DNA"/>
</dbReference>
<evidence type="ECO:0000313" key="1">
    <source>
        <dbReference type="EMBL" id="SVE47287.1"/>
    </source>
</evidence>
<sequence length="48" mass="5576">MIIVNVQCDECQATCTIEHDLDDNLYEINKCPFCQSEDIQLDVEEEII</sequence>
<protein>
    <submittedName>
        <fullName evidence="1">Uncharacterized protein</fullName>
    </submittedName>
</protein>
<organism evidence="1">
    <name type="scientific">marine metagenome</name>
    <dbReference type="NCBI Taxonomy" id="408172"/>
    <lineage>
        <taxon>unclassified sequences</taxon>
        <taxon>metagenomes</taxon>
        <taxon>ecological metagenomes</taxon>
    </lineage>
</organism>
<name>A0A383DS07_9ZZZZ</name>
<dbReference type="AlphaFoldDB" id="A0A383DS07"/>
<gene>
    <name evidence="1" type="ORF">METZ01_LOCUS500141</name>
</gene>
<reference evidence="1" key="1">
    <citation type="submission" date="2018-05" db="EMBL/GenBank/DDBJ databases">
        <authorList>
            <person name="Lanie J.A."/>
            <person name="Ng W.-L."/>
            <person name="Kazmierczak K.M."/>
            <person name="Andrzejewski T.M."/>
            <person name="Davidsen T.M."/>
            <person name="Wayne K.J."/>
            <person name="Tettelin H."/>
            <person name="Glass J.I."/>
            <person name="Rusch D."/>
            <person name="Podicherti R."/>
            <person name="Tsui H.-C.T."/>
            <person name="Winkler M.E."/>
        </authorList>
    </citation>
    <scope>NUCLEOTIDE SEQUENCE</scope>
</reference>
<proteinExistence type="predicted"/>